<dbReference type="InterPro" id="IPR012340">
    <property type="entry name" value="NA-bd_OB-fold"/>
</dbReference>
<keyword evidence="2 4" id="KW-0808">Transferase</keyword>
<feature type="binding site" evidence="4">
    <location>
        <position position="328"/>
    </location>
    <ligand>
        <name>S-adenosyl-L-methionine</name>
        <dbReference type="ChEBI" id="CHEBI:59789"/>
    </ligand>
</feature>
<evidence type="ECO:0000256" key="1">
    <source>
        <dbReference type="ARBA" id="ARBA00022603"/>
    </source>
</evidence>
<protein>
    <submittedName>
        <fullName evidence="6">Class I SAM-dependent RNA methyltransferase</fullName>
    </submittedName>
</protein>
<dbReference type="CDD" id="cd02440">
    <property type="entry name" value="AdoMet_MTases"/>
    <property type="match status" value="1"/>
</dbReference>
<accession>A0A3S9QJJ9</accession>
<dbReference type="RefSeq" id="WP_108725874.1">
    <property type="nucleotide sequence ID" value="NZ_CP029001.1"/>
</dbReference>
<dbReference type="PROSITE" id="PS51687">
    <property type="entry name" value="SAM_MT_RNA_M5U"/>
    <property type="match status" value="1"/>
</dbReference>
<name>A0A3S9QJJ9_9ACTO</name>
<dbReference type="Gene3D" id="2.40.50.140">
    <property type="entry name" value="Nucleic acid-binding proteins"/>
    <property type="match status" value="1"/>
</dbReference>
<reference evidence="6 7" key="1">
    <citation type="submission" date="2018-11" db="EMBL/GenBank/DDBJ databases">
        <title>Multidrug-resistant genes are associated with an 42-kb island TGI1 carrying a complex class 1 integron in a Trueperella pyogenes.</title>
        <authorList>
            <person name="Dong W."/>
        </authorList>
    </citation>
    <scope>NUCLEOTIDE SEQUENCE [LARGE SCALE GENOMIC DNA]</scope>
    <source>
        <strain evidence="6 7">TP4</strain>
    </source>
</reference>
<dbReference type="InterPro" id="IPR002792">
    <property type="entry name" value="TRAM_dom"/>
</dbReference>
<keyword evidence="1 4" id="KW-0489">Methyltransferase</keyword>
<evidence type="ECO:0000259" key="5">
    <source>
        <dbReference type="PROSITE" id="PS50926"/>
    </source>
</evidence>
<dbReference type="GO" id="GO:0070041">
    <property type="term" value="F:rRNA (uridine-C5-)-methyltransferase activity"/>
    <property type="evidence" value="ECO:0007669"/>
    <property type="project" value="TreeGrafter"/>
</dbReference>
<gene>
    <name evidence="6" type="ORF">EBQ10_00895</name>
</gene>
<dbReference type="Proteomes" id="UP000275951">
    <property type="component" value="Chromosome"/>
</dbReference>
<sequence>MRLTITDIGHGGVGIGRYDGRVVFVRGAIPGEIVDVALTAQQSKFWTAIVTDVVEPSPYRVEHPWREGSAGATGAADFGHISREGQRALKTDVILNNLRRIGGEALRGIAEDLGLEVADVDDDGWGSRTRIDVVKLECGFGMYREKTNELVPISAMPLAVPSIEKLLFDSPWDGAIAPGTRVHVVSPASGADVVVADRVYTAPGQAVGPYIWERATTQTRVFDYRIFAGGFWQVHTRAPSVLLRAVMEAAKVRKADTVLELFSGAGLFTLPLAQAVGETGSVSAIEGSARAVEDARFNLASTPWASVRVQNVDDSAVRGQRADVVVADPPRAGLGKKLAAQLARMDARIVLVSCDPAAMARDVAELVKRGRRVESWRAFDIFPHTHHVEVVTCLS</sequence>
<evidence type="ECO:0000256" key="2">
    <source>
        <dbReference type="ARBA" id="ARBA00022679"/>
    </source>
</evidence>
<evidence type="ECO:0000313" key="6">
    <source>
        <dbReference type="EMBL" id="AZR05993.1"/>
    </source>
</evidence>
<dbReference type="AlphaFoldDB" id="A0A3S9QJJ9"/>
<evidence type="ECO:0000313" key="7">
    <source>
        <dbReference type="Proteomes" id="UP000275951"/>
    </source>
</evidence>
<dbReference type="PANTHER" id="PTHR11061:SF30">
    <property type="entry name" value="TRNA (URACIL(54)-C(5))-METHYLTRANSFERASE"/>
    <property type="match status" value="1"/>
</dbReference>
<dbReference type="GO" id="GO:0070475">
    <property type="term" value="P:rRNA base methylation"/>
    <property type="evidence" value="ECO:0007669"/>
    <property type="project" value="TreeGrafter"/>
</dbReference>
<dbReference type="SUPFAM" id="SSF53335">
    <property type="entry name" value="S-adenosyl-L-methionine-dependent methyltransferases"/>
    <property type="match status" value="1"/>
</dbReference>
<feature type="binding site" evidence="4">
    <location>
        <position position="286"/>
    </location>
    <ligand>
        <name>S-adenosyl-L-methionine</name>
        <dbReference type="ChEBI" id="CHEBI:59789"/>
    </ligand>
</feature>
<feature type="binding site" evidence="4">
    <location>
        <position position="233"/>
    </location>
    <ligand>
        <name>S-adenosyl-L-methionine</name>
        <dbReference type="ChEBI" id="CHEBI:59789"/>
    </ligand>
</feature>
<feature type="active site" description="Nucleophile" evidence="4">
    <location>
        <position position="354"/>
    </location>
</feature>
<comment type="similarity">
    <text evidence="4">Belongs to the class I-like SAM-binding methyltransferase superfamily. RNA M5U methyltransferase family.</text>
</comment>
<dbReference type="Pfam" id="PF01938">
    <property type="entry name" value="TRAM"/>
    <property type="match status" value="1"/>
</dbReference>
<evidence type="ECO:0000256" key="3">
    <source>
        <dbReference type="ARBA" id="ARBA00022691"/>
    </source>
</evidence>
<dbReference type="PROSITE" id="PS01231">
    <property type="entry name" value="TRMA_2"/>
    <property type="match status" value="1"/>
</dbReference>
<dbReference type="Gene3D" id="3.40.50.150">
    <property type="entry name" value="Vaccinia Virus protein VP39"/>
    <property type="match status" value="1"/>
</dbReference>
<proteinExistence type="inferred from homology"/>
<keyword evidence="3 4" id="KW-0949">S-adenosyl-L-methionine</keyword>
<dbReference type="PROSITE" id="PS50926">
    <property type="entry name" value="TRAM"/>
    <property type="match status" value="1"/>
</dbReference>
<dbReference type="InterPro" id="IPR010280">
    <property type="entry name" value="U5_MeTrfase_fam"/>
</dbReference>
<dbReference type="SUPFAM" id="SSF50249">
    <property type="entry name" value="Nucleic acid-binding proteins"/>
    <property type="match status" value="1"/>
</dbReference>
<organism evidence="6 7">
    <name type="scientific">Trueperella pyogenes</name>
    <dbReference type="NCBI Taxonomy" id="1661"/>
    <lineage>
        <taxon>Bacteria</taxon>
        <taxon>Bacillati</taxon>
        <taxon>Actinomycetota</taxon>
        <taxon>Actinomycetes</taxon>
        <taxon>Actinomycetales</taxon>
        <taxon>Actinomycetaceae</taxon>
        <taxon>Trueperella</taxon>
    </lineage>
</organism>
<evidence type="ECO:0000256" key="4">
    <source>
        <dbReference type="PROSITE-ProRule" id="PRU01024"/>
    </source>
</evidence>
<dbReference type="InterPro" id="IPR030391">
    <property type="entry name" value="MeTrfase_TrmA_CS"/>
</dbReference>
<dbReference type="EMBL" id="CP033905">
    <property type="protein sequence ID" value="AZR05993.1"/>
    <property type="molecule type" value="Genomic_DNA"/>
</dbReference>
<feature type="domain" description="TRAM" evidence="5">
    <location>
        <begin position="1"/>
        <end position="52"/>
    </location>
</feature>
<dbReference type="InterPro" id="IPR029063">
    <property type="entry name" value="SAM-dependent_MTases_sf"/>
</dbReference>
<dbReference type="Pfam" id="PF05958">
    <property type="entry name" value="tRNA_U5-meth_tr"/>
    <property type="match status" value="2"/>
</dbReference>
<dbReference type="PANTHER" id="PTHR11061">
    <property type="entry name" value="RNA M5U METHYLTRANSFERASE"/>
    <property type="match status" value="1"/>
</dbReference>
<feature type="binding site" evidence="4">
    <location>
        <position position="262"/>
    </location>
    <ligand>
        <name>S-adenosyl-L-methionine</name>
        <dbReference type="ChEBI" id="CHEBI:59789"/>
    </ligand>
</feature>